<feature type="transmembrane region" description="Helical" evidence="1">
    <location>
        <begin position="136"/>
        <end position="157"/>
    </location>
</feature>
<reference evidence="2" key="1">
    <citation type="submission" date="2021-02" db="EMBL/GenBank/DDBJ databases">
        <authorList>
            <person name="Nowell W R."/>
        </authorList>
    </citation>
    <scope>NUCLEOTIDE SEQUENCE</scope>
</reference>
<keyword evidence="3" id="KW-1185">Reference proteome</keyword>
<feature type="transmembrane region" description="Helical" evidence="1">
    <location>
        <begin position="62"/>
        <end position="85"/>
    </location>
</feature>
<comment type="caution">
    <text evidence="2">The sequence shown here is derived from an EMBL/GenBank/DDBJ whole genome shotgun (WGS) entry which is preliminary data.</text>
</comment>
<keyword evidence="1" id="KW-0472">Membrane</keyword>
<name>A0A816CKT0_ADIRI</name>
<feature type="transmembrane region" description="Helical" evidence="1">
    <location>
        <begin position="106"/>
        <end position="124"/>
    </location>
</feature>
<keyword evidence="1" id="KW-0812">Transmembrane</keyword>
<accession>A0A816CKT0</accession>
<evidence type="ECO:0000313" key="3">
    <source>
        <dbReference type="Proteomes" id="UP000663828"/>
    </source>
</evidence>
<organism evidence="2 3">
    <name type="scientific">Adineta ricciae</name>
    <name type="common">Rotifer</name>
    <dbReference type="NCBI Taxonomy" id="249248"/>
    <lineage>
        <taxon>Eukaryota</taxon>
        <taxon>Metazoa</taxon>
        <taxon>Spiralia</taxon>
        <taxon>Gnathifera</taxon>
        <taxon>Rotifera</taxon>
        <taxon>Eurotatoria</taxon>
        <taxon>Bdelloidea</taxon>
        <taxon>Adinetida</taxon>
        <taxon>Adinetidae</taxon>
        <taxon>Adineta</taxon>
    </lineage>
</organism>
<dbReference type="Proteomes" id="UP000663828">
    <property type="component" value="Unassembled WGS sequence"/>
</dbReference>
<dbReference type="AlphaFoldDB" id="A0A816CKT0"/>
<protein>
    <submittedName>
        <fullName evidence="2">Uncharacterized protein</fullName>
    </submittedName>
</protein>
<proteinExistence type="predicted"/>
<evidence type="ECO:0000313" key="2">
    <source>
        <dbReference type="EMBL" id="CAF1623402.1"/>
    </source>
</evidence>
<dbReference type="EMBL" id="CAJNOR010007790">
    <property type="protein sequence ID" value="CAF1623402.1"/>
    <property type="molecule type" value="Genomic_DNA"/>
</dbReference>
<keyword evidence="1" id="KW-1133">Transmembrane helix</keyword>
<evidence type="ECO:0000256" key="1">
    <source>
        <dbReference type="SAM" id="Phobius"/>
    </source>
</evidence>
<gene>
    <name evidence="2" type="ORF">XAT740_LOCUS50566</name>
</gene>
<sequence length="186" mass="21692">MPWLLLNTYIISCKLMVCTTVFVSTLTHHWLRDVDESGHKGLRVRCFDYDSGCYQYNHGHKIVWFFCAVVSLNLIFELLNVLLLWKRTRRARINLILEELSLLTTLIFLAPAGFFCLFGIVVTMDRYHPRTDWSFFVFYIASTIALIDFICSIVRVVSYCRENSFRSNVIKYSSNQNQGTVHIQSA</sequence>